<keyword evidence="4" id="KW-0520">NAD</keyword>
<feature type="compositionally biased region" description="Basic and acidic residues" evidence="6">
    <location>
        <begin position="465"/>
        <end position="487"/>
    </location>
</feature>
<keyword evidence="9" id="KW-1185">Reference proteome</keyword>
<dbReference type="Gene3D" id="3.90.110.10">
    <property type="entry name" value="Lactate dehydrogenase/glycoside hydrolase, family 4, C-terminal"/>
    <property type="match status" value="1"/>
</dbReference>
<comment type="caution">
    <text evidence="8">The sequence shown here is derived from an EMBL/GenBank/DDBJ whole genome shotgun (WGS) entry which is preliminary data.</text>
</comment>
<evidence type="ECO:0000313" key="8">
    <source>
        <dbReference type="EMBL" id="KAG8558758.1"/>
    </source>
</evidence>
<dbReference type="GO" id="GO:0016616">
    <property type="term" value="F:oxidoreductase activity, acting on the CH-OH group of donors, NAD or NADP as acceptor"/>
    <property type="evidence" value="ECO:0007669"/>
    <property type="project" value="InterPro"/>
</dbReference>
<gene>
    <name evidence="8" type="ORF">GDO81_017137</name>
</gene>
<dbReference type="Proteomes" id="UP000824782">
    <property type="component" value="Unassembled WGS sequence"/>
</dbReference>
<comment type="similarity">
    <text evidence="1">Belongs to the LDH/MDH superfamily. MDH type 2 family.</text>
</comment>
<dbReference type="GO" id="GO:0006108">
    <property type="term" value="P:malate metabolic process"/>
    <property type="evidence" value="ECO:0007669"/>
    <property type="project" value="InterPro"/>
</dbReference>
<feature type="domain" description="Lactate/malate dehydrogenase C-terminal" evidence="7">
    <location>
        <begin position="291"/>
        <end position="453"/>
    </location>
</feature>
<organism evidence="8 9">
    <name type="scientific">Engystomops pustulosus</name>
    <name type="common">Tungara frog</name>
    <name type="synonym">Physalaemus pustulosus</name>
    <dbReference type="NCBI Taxonomy" id="76066"/>
    <lineage>
        <taxon>Eukaryota</taxon>
        <taxon>Metazoa</taxon>
        <taxon>Chordata</taxon>
        <taxon>Craniata</taxon>
        <taxon>Vertebrata</taxon>
        <taxon>Euteleostomi</taxon>
        <taxon>Amphibia</taxon>
        <taxon>Batrachia</taxon>
        <taxon>Anura</taxon>
        <taxon>Neobatrachia</taxon>
        <taxon>Hyloidea</taxon>
        <taxon>Leptodactylidae</taxon>
        <taxon>Leiuperinae</taxon>
        <taxon>Engystomops</taxon>
    </lineage>
</organism>
<proteinExistence type="inferred from homology"/>
<dbReference type="PANTHER" id="PTHR23382">
    <property type="entry name" value="MALATE DEHYDROGENASE"/>
    <property type="match status" value="1"/>
</dbReference>
<evidence type="ECO:0000256" key="1">
    <source>
        <dbReference type="ARBA" id="ARBA00009613"/>
    </source>
</evidence>
<dbReference type="SUPFAM" id="SSF56327">
    <property type="entry name" value="LDH C-terminal domain-like"/>
    <property type="match status" value="1"/>
</dbReference>
<dbReference type="GO" id="GO:0016615">
    <property type="term" value="F:malate dehydrogenase activity"/>
    <property type="evidence" value="ECO:0007669"/>
    <property type="project" value="InterPro"/>
</dbReference>
<keyword evidence="3" id="KW-0560">Oxidoreductase</keyword>
<dbReference type="FunFam" id="3.40.50.720:FF:000144">
    <property type="entry name" value="Malate dehydrogenase [NADP]"/>
    <property type="match status" value="1"/>
</dbReference>
<dbReference type="Pfam" id="PF02866">
    <property type="entry name" value="Ldh_1_C"/>
    <property type="match status" value="1"/>
</dbReference>
<sequence length="507" mass="57825">MAKFVLAGRADCPYYAKAELLADYLQKNLPNFRIHKITLHPDKWEEWLADLCINNKWKHKRSPIIWRELLDRGSKGLLLGGYNDFMEHAQEYYNVTSAMMSEVMKDIAVENMQTYLQFKEEEENIRQQFNPLHIWITGASMPACYNLIPMLASGKVFDNKTDIWLHLLDHSQSQQILQGLKMEAEDLAYPCLRKVTLHAISDDAFLEADFVIVLNDVLAKGDQCAEDDICKIKELWAQYATLIDQNARKEVKVIVSGSAYANLIALVIIKTAQSINPHNIVALPTQLEFEARAQIAKKLSINSSVIKDVIVWGNISATNHLDLQLAKLYKYESSIWGPSSFSRPLLPMIYDRKWLKNDLVTEWKKRSEHRRGLSAAHSIATALSYWQQNSEAGEIVSLGVLSEGYFNLPVDIVYSMPVHFHNGIWQVCTHVEIQDDGKETLFQAAAELLKERNIAFGMSQEEEVVSEKPKEGVIEHENSSKELKEEFSSPTVEDIQQNIQASLDQDN</sequence>
<dbReference type="FunFam" id="3.90.110.10:FF:000006">
    <property type="entry name" value="putative malate dehydrogenase 1B"/>
    <property type="match status" value="1"/>
</dbReference>
<reference evidence="8" key="1">
    <citation type="thesis" date="2020" institute="ProQuest LLC" country="789 East Eisenhower Parkway, Ann Arbor, MI, USA">
        <title>Comparative Genomics and Chromosome Evolution.</title>
        <authorList>
            <person name="Mudd A.B."/>
        </authorList>
    </citation>
    <scope>NUCLEOTIDE SEQUENCE</scope>
    <source>
        <strain evidence="8">237g6f4</strain>
        <tissue evidence="8">Blood</tissue>
    </source>
</reference>
<evidence type="ECO:0000259" key="7">
    <source>
        <dbReference type="Pfam" id="PF02866"/>
    </source>
</evidence>
<evidence type="ECO:0000313" key="9">
    <source>
        <dbReference type="Proteomes" id="UP000824782"/>
    </source>
</evidence>
<dbReference type="GO" id="GO:0006099">
    <property type="term" value="P:tricarboxylic acid cycle"/>
    <property type="evidence" value="ECO:0007669"/>
    <property type="project" value="UniProtKB-KW"/>
</dbReference>
<evidence type="ECO:0000256" key="6">
    <source>
        <dbReference type="SAM" id="MobiDB-lite"/>
    </source>
</evidence>
<dbReference type="Gene3D" id="3.40.50.720">
    <property type="entry name" value="NAD(P)-binding Rossmann-like Domain"/>
    <property type="match status" value="1"/>
</dbReference>
<accession>A0AAV7AJ60</accession>
<dbReference type="EMBL" id="WNYA01000008">
    <property type="protein sequence ID" value="KAG8558758.1"/>
    <property type="molecule type" value="Genomic_DNA"/>
</dbReference>
<evidence type="ECO:0000256" key="4">
    <source>
        <dbReference type="ARBA" id="ARBA00023027"/>
    </source>
</evidence>
<dbReference type="InterPro" id="IPR010945">
    <property type="entry name" value="Malate_DH_type2"/>
</dbReference>
<evidence type="ECO:0000256" key="2">
    <source>
        <dbReference type="ARBA" id="ARBA00022532"/>
    </source>
</evidence>
<protein>
    <recommendedName>
        <fullName evidence="5">Putative malate dehydrogenase 1B</fullName>
    </recommendedName>
</protein>
<dbReference type="AlphaFoldDB" id="A0AAV7AJ60"/>
<dbReference type="InterPro" id="IPR022383">
    <property type="entry name" value="Lactate/malate_DH_C"/>
</dbReference>
<evidence type="ECO:0000256" key="3">
    <source>
        <dbReference type="ARBA" id="ARBA00023002"/>
    </source>
</evidence>
<keyword evidence="2" id="KW-0816">Tricarboxylic acid cycle</keyword>
<name>A0AAV7AJ60_ENGPU</name>
<dbReference type="SUPFAM" id="SSF51735">
    <property type="entry name" value="NAD(P)-binding Rossmann-fold domains"/>
    <property type="match status" value="1"/>
</dbReference>
<feature type="region of interest" description="Disordered" evidence="6">
    <location>
        <begin position="460"/>
        <end position="494"/>
    </location>
</feature>
<dbReference type="InterPro" id="IPR036291">
    <property type="entry name" value="NAD(P)-bd_dom_sf"/>
</dbReference>
<evidence type="ECO:0000256" key="5">
    <source>
        <dbReference type="ARBA" id="ARBA00039310"/>
    </source>
</evidence>
<dbReference type="InterPro" id="IPR015955">
    <property type="entry name" value="Lactate_DH/Glyco_Ohase_4_C"/>
</dbReference>